<sequence>MWNHPHFLQNVDEQLKHVLESILNLKLSDTEWCQATLPIRHGGLGVRKLADISLPAFLSSVHGVKQLVSTILSTPENDLHICLAEEALIAWNTLFSSLPDFENRTSQKSWDQIVVNQVISQQMNSDVSEDIARFKSLQKPESNSWLHAIPSKQVGTFVESRSFRVCVGLRLGSTICRPHPCLCGEIVDCKGIHALNCEQSKGRYSRHSNLNDIVKRALTLAEYPCILEPSGLSPVNISRPDGITLVSLATL</sequence>
<reference evidence="1" key="1">
    <citation type="submission" date="2021-05" db="EMBL/GenBank/DDBJ databases">
        <authorList>
            <person name="Alioto T."/>
            <person name="Alioto T."/>
            <person name="Gomez Garrido J."/>
        </authorList>
    </citation>
    <scope>NUCLEOTIDE SEQUENCE</scope>
</reference>
<name>A0A8D8VFG8_9HEMI</name>
<organism evidence="1">
    <name type="scientific">Cacopsylla melanoneura</name>
    <dbReference type="NCBI Taxonomy" id="428564"/>
    <lineage>
        <taxon>Eukaryota</taxon>
        <taxon>Metazoa</taxon>
        <taxon>Ecdysozoa</taxon>
        <taxon>Arthropoda</taxon>
        <taxon>Hexapoda</taxon>
        <taxon>Insecta</taxon>
        <taxon>Pterygota</taxon>
        <taxon>Neoptera</taxon>
        <taxon>Paraneoptera</taxon>
        <taxon>Hemiptera</taxon>
        <taxon>Sternorrhyncha</taxon>
        <taxon>Psylloidea</taxon>
        <taxon>Psyllidae</taxon>
        <taxon>Psyllinae</taxon>
        <taxon>Cacopsylla</taxon>
    </lineage>
</organism>
<evidence type="ECO:0000313" key="1">
    <source>
        <dbReference type="EMBL" id="CAG6724630.1"/>
    </source>
</evidence>
<accession>A0A8D8VFG8</accession>
<dbReference type="AlphaFoldDB" id="A0A8D8VFG8"/>
<protein>
    <submittedName>
        <fullName evidence="1">Uncharacterized protein</fullName>
    </submittedName>
</protein>
<dbReference type="EMBL" id="HBUF01368024">
    <property type="protein sequence ID" value="CAG6724630.1"/>
    <property type="molecule type" value="Transcribed_RNA"/>
</dbReference>
<proteinExistence type="predicted"/>